<gene>
    <name evidence="1" type="ORF">PGT21_009155</name>
</gene>
<organism evidence="1 2">
    <name type="scientific">Puccinia graminis f. sp. tritici</name>
    <dbReference type="NCBI Taxonomy" id="56615"/>
    <lineage>
        <taxon>Eukaryota</taxon>
        <taxon>Fungi</taxon>
        <taxon>Dikarya</taxon>
        <taxon>Basidiomycota</taxon>
        <taxon>Pucciniomycotina</taxon>
        <taxon>Pucciniomycetes</taxon>
        <taxon>Pucciniales</taxon>
        <taxon>Pucciniaceae</taxon>
        <taxon>Puccinia</taxon>
    </lineage>
</organism>
<keyword evidence="2" id="KW-1185">Reference proteome</keyword>
<reference evidence="1 2" key="1">
    <citation type="submission" date="2019-05" db="EMBL/GenBank/DDBJ databases">
        <title>Emergence of the Ug99 lineage of the wheat stem rust pathogen through somatic hybridization.</title>
        <authorList>
            <person name="Li F."/>
            <person name="Upadhyaya N.M."/>
            <person name="Sperschneider J."/>
            <person name="Matny O."/>
            <person name="Nguyen-Phuc H."/>
            <person name="Mago R."/>
            <person name="Raley C."/>
            <person name="Miller M.E."/>
            <person name="Silverstein K.A.T."/>
            <person name="Henningsen E."/>
            <person name="Hirsch C.D."/>
            <person name="Visser B."/>
            <person name="Pretorius Z.A."/>
            <person name="Steffenson B.J."/>
            <person name="Schwessinger B."/>
            <person name="Dodds P.N."/>
            <person name="Figueroa M."/>
        </authorList>
    </citation>
    <scope>NUCLEOTIDE SEQUENCE [LARGE SCALE GENOMIC DNA]</scope>
    <source>
        <strain evidence="1">21-0</strain>
    </source>
</reference>
<sequence length="64" mass="6868">MSLVDRSHRPLFPVSTLLRFIISLSSAGGVPYGSVALSPQRFIDQLRLPPQLPLPIASPASPSD</sequence>
<accession>A0A5B0N240</accession>
<dbReference type="AlphaFoldDB" id="A0A5B0N240"/>
<protein>
    <submittedName>
        <fullName evidence="1">Uncharacterized protein</fullName>
    </submittedName>
</protein>
<dbReference type="Proteomes" id="UP000324748">
    <property type="component" value="Unassembled WGS sequence"/>
</dbReference>
<dbReference type="EMBL" id="VSWC01000119">
    <property type="protein sequence ID" value="KAA1082643.1"/>
    <property type="molecule type" value="Genomic_DNA"/>
</dbReference>
<proteinExistence type="predicted"/>
<name>A0A5B0N240_PUCGR</name>
<evidence type="ECO:0000313" key="2">
    <source>
        <dbReference type="Proteomes" id="UP000324748"/>
    </source>
</evidence>
<comment type="caution">
    <text evidence="1">The sequence shown here is derived from an EMBL/GenBank/DDBJ whole genome shotgun (WGS) entry which is preliminary data.</text>
</comment>
<evidence type="ECO:0000313" key="1">
    <source>
        <dbReference type="EMBL" id="KAA1082643.1"/>
    </source>
</evidence>